<dbReference type="PANTHER" id="PTHR43179">
    <property type="entry name" value="RHAMNOSYLTRANSFERASE WBBL"/>
    <property type="match status" value="1"/>
</dbReference>
<keyword evidence="3" id="KW-0808">Transferase</keyword>
<organism evidence="6 7">
    <name type="scientific">Chryseobacterium camelliae</name>
    <dbReference type="NCBI Taxonomy" id="1265445"/>
    <lineage>
        <taxon>Bacteria</taxon>
        <taxon>Pseudomonadati</taxon>
        <taxon>Bacteroidota</taxon>
        <taxon>Flavobacteriia</taxon>
        <taxon>Flavobacteriales</taxon>
        <taxon>Weeksellaceae</taxon>
        <taxon>Chryseobacterium group</taxon>
        <taxon>Chryseobacterium</taxon>
    </lineage>
</organism>
<evidence type="ECO:0000256" key="4">
    <source>
        <dbReference type="SAM" id="Phobius"/>
    </source>
</evidence>
<dbReference type="SUPFAM" id="SSF53448">
    <property type="entry name" value="Nucleotide-diphospho-sugar transferases"/>
    <property type="match status" value="1"/>
</dbReference>
<keyword evidence="4" id="KW-1133">Transmembrane helix</keyword>
<evidence type="ECO:0000256" key="3">
    <source>
        <dbReference type="ARBA" id="ARBA00022679"/>
    </source>
</evidence>
<dbReference type="RefSeq" id="WP_271149816.1">
    <property type="nucleotide sequence ID" value="NZ_CP115859.1"/>
</dbReference>
<dbReference type="Gene3D" id="3.90.550.10">
    <property type="entry name" value="Spore Coat Polysaccharide Biosynthesis Protein SpsA, Chain A"/>
    <property type="match status" value="1"/>
</dbReference>
<dbReference type="Proteomes" id="UP001210978">
    <property type="component" value="Chromosome"/>
</dbReference>
<accession>A0ABY7QR83</accession>
<name>A0ABY7QR83_9FLAO</name>
<keyword evidence="7" id="KW-1185">Reference proteome</keyword>
<dbReference type="PANTHER" id="PTHR43179:SF12">
    <property type="entry name" value="GALACTOFURANOSYLTRANSFERASE GLFT2"/>
    <property type="match status" value="1"/>
</dbReference>
<reference evidence="6 7" key="1">
    <citation type="submission" date="2023-01" db="EMBL/GenBank/DDBJ databases">
        <title>Complete genome of Chryseobacterium camelliae VAN22-5A.</title>
        <authorList>
            <person name="Zong G."/>
            <person name="Cao G."/>
        </authorList>
    </citation>
    <scope>NUCLEOTIDE SEQUENCE [LARGE SCALE GENOMIC DNA]</scope>
    <source>
        <strain evidence="6 7">VAN22-5A</strain>
    </source>
</reference>
<evidence type="ECO:0000256" key="1">
    <source>
        <dbReference type="ARBA" id="ARBA00006739"/>
    </source>
</evidence>
<dbReference type="Pfam" id="PF00535">
    <property type="entry name" value="Glycos_transf_2"/>
    <property type="match status" value="1"/>
</dbReference>
<comment type="similarity">
    <text evidence="1">Belongs to the glycosyltransferase 2 family.</text>
</comment>
<evidence type="ECO:0000256" key="2">
    <source>
        <dbReference type="ARBA" id="ARBA00022676"/>
    </source>
</evidence>
<keyword evidence="4" id="KW-0472">Membrane</keyword>
<evidence type="ECO:0000259" key="5">
    <source>
        <dbReference type="Pfam" id="PF00535"/>
    </source>
</evidence>
<dbReference type="EMBL" id="CP115859">
    <property type="protein sequence ID" value="WBV61536.1"/>
    <property type="molecule type" value="Genomic_DNA"/>
</dbReference>
<dbReference type="InterPro" id="IPR029044">
    <property type="entry name" value="Nucleotide-diphossugar_trans"/>
</dbReference>
<keyword evidence="2" id="KW-0328">Glycosyltransferase</keyword>
<proteinExistence type="inferred from homology"/>
<dbReference type="InterPro" id="IPR001173">
    <property type="entry name" value="Glyco_trans_2-like"/>
</dbReference>
<feature type="domain" description="Glycosyltransferase 2-like" evidence="5">
    <location>
        <begin position="7"/>
        <end position="180"/>
    </location>
</feature>
<sequence length="310" mass="36041">MSRKIGIVTVLYNSESVLEEFFETLSTQTHTNFVLYVVDNLSPDNSLAVSKKLASYYQFETVIIENDANYGVAKGNNIGIRKAIEDQCDFVLLSNNDIALENEAIEKLLAGLHKYNADMIVPKIYFYGTHKIWAAGGGFNKRNGITIQYGQEEEDNGQFNTDKQVTYAPTCFMLIKKVVFDSVGMMDENYFVYYDDTDFVHRALNKKQKRLWYISNSVIYHNESTSTGKMSDFSIRFLWRNLVYFALKNYNPFYAGYVIVYNFLYILIILYFRYTRHQWLIALKAYKEGLNLYLNSKLNQKKIISNGAYF</sequence>
<feature type="transmembrane region" description="Helical" evidence="4">
    <location>
        <begin position="254"/>
        <end position="274"/>
    </location>
</feature>
<gene>
    <name evidence="6" type="ORF">PFY12_05285</name>
</gene>
<keyword evidence="4" id="KW-0812">Transmembrane</keyword>
<evidence type="ECO:0000313" key="6">
    <source>
        <dbReference type="EMBL" id="WBV61536.1"/>
    </source>
</evidence>
<evidence type="ECO:0000313" key="7">
    <source>
        <dbReference type="Proteomes" id="UP001210978"/>
    </source>
</evidence>
<protein>
    <submittedName>
        <fullName evidence="6">Glycosyltransferase family 2 protein</fullName>
    </submittedName>
</protein>